<proteinExistence type="inferred from homology"/>
<dbReference type="GO" id="GO:0004177">
    <property type="term" value="F:aminopeptidase activity"/>
    <property type="evidence" value="ECO:0007669"/>
    <property type="project" value="UniProtKB-KW"/>
</dbReference>
<evidence type="ECO:0000256" key="1">
    <source>
        <dbReference type="ARBA" id="ARBA00007068"/>
    </source>
</evidence>
<dbReference type="RefSeq" id="WP_075036654.1">
    <property type="nucleotide sequence ID" value="NZ_FOSB01000006.1"/>
</dbReference>
<sequence>MNEIKIEEIEGFSFGQAESPDGLTGCTVVLSKQGAIAGVDVRGGSPGTRETDLLHSDNLVQQIHGVFLSGGSAFGLDVGSGVMRFLEEKEIGFDVDITRVPIVPGAILFDLVGRPTMRRPDAEMGYQAAERAYLHTSIEQGNFGAGAGASVGKALGRHHSMKGGIGSYACQIGGIKVGALIAVNCFGDVIDPKSGKVVAGLHKGGNFLNSEQQLIEQMKTTSTNRFSQNTTIGVVVTNARVDKPQANKLASLSHDGFARTIRPSHTFVDGDTLFFMGHKDGGACDLNSLGTLATICVEKAIINAVRHASSTPGFIAARDLHKKGEKE</sequence>
<keyword evidence="2" id="KW-0031">Aminopeptidase</keyword>
<dbReference type="EMBL" id="FOSB01000006">
    <property type="protein sequence ID" value="SFJ98508.1"/>
    <property type="molecule type" value="Genomic_DNA"/>
</dbReference>
<reference evidence="3" key="1">
    <citation type="submission" date="2016-10" db="EMBL/GenBank/DDBJ databases">
        <authorList>
            <person name="Varghese N."/>
            <person name="Submissions S."/>
        </authorList>
    </citation>
    <scope>NUCLEOTIDE SEQUENCE [LARGE SCALE GENOMIC DNA]</scope>
    <source>
        <strain evidence="3">CGMCC 1.3704</strain>
    </source>
</reference>
<accession>A0A1I3VSX7</accession>
<dbReference type="PANTHER" id="PTHR36512">
    <property type="entry name" value="D-AMINOPEPTIDASE"/>
    <property type="match status" value="1"/>
</dbReference>
<dbReference type="Gene3D" id="3.60.70.12">
    <property type="entry name" value="L-amino peptidase D-ALA esterase/amidase"/>
    <property type="match status" value="1"/>
</dbReference>
<dbReference type="Pfam" id="PF03576">
    <property type="entry name" value="Peptidase_S58"/>
    <property type="match status" value="1"/>
</dbReference>
<dbReference type="OrthoDB" id="9808347at2"/>
<dbReference type="InterPro" id="IPR016117">
    <property type="entry name" value="ArgJ-like_dom_sf"/>
</dbReference>
<keyword evidence="2" id="KW-0378">Hydrolase</keyword>
<gene>
    <name evidence="2" type="ORF">SAMN04487936_10630</name>
</gene>
<dbReference type="Proteomes" id="UP000183557">
    <property type="component" value="Unassembled WGS sequence"/>
</dbReference>
<dbReference type="SUPFAM" id="SSF56266">
    <property type="entry name" value="DmpA/ArgJ-like"/>
    <property type="match status" value="1"/>
</dbReference>
<dbReference type="AlphaFoldDB" id="A0A1I3VSX7"/>
<comment type="similarity">
    <text evidence="1">Belongs to the peptidase S58 family.</text>
</comment>
<dbReference type="InterPro" id="IPR005321">
    <property type="entry name" value="Peptidase_S58_DmpA"/>
</dbReference>
<dbReference type="CDD" id="cd02252">
    <property type="entry name" value="nylC_like"/>
    <property type="match status" value="1"/>
</dbReference>
<evidence type="ECO:0000313" key="2">
    <source>
        <dbReference type="EMBL" id="SFJ98508.1"/>
    </source>
</evidence>
<name>A0A1I3VSX7_HALDA</name>
<organism evidence="2 3">
    <name type="scientific">Halobacillus dabanensis</name>
    <dbReference type="NCBI Taxonomy" id="240302"/>
    <lineage>
        <taxon>Bacteria</taxon>
        <taxon>Bacillati</taxon>
        <taxon>Bacillota</taxon>
        <taxon>Bacilli</taxon>
        <taxon>Bacillales</taxon>
        <taxon>Bacillaceae</taxon>
        <taxon>Halobacillus</taxon>
    </lineage>
</organism>
<evidence type="ECO:0000313" key="3">
    <source>
        <dbReference type="Proteomes" id="UP000183557"/>
    </source>
</evidence>
<protein>
    <submittedName>
        <fullName evidence="2">L-aminopeptidase/D-esterase</fullName>
    </submittedName>
</protein>
<keyword evidence="2" id="KW-0645">Protease</keyword>
<dbReference type="PANTHER" id="PTHR36512:SF3">
    <property type="entry name" value="BLR5678 PROTEIN"/>
    <property type="match status" value="1"/>
</dbReference>
<keyword evidence="3" id="KW-1185">Reference proteome</keyword>